<dbReference type="AlphaFoldDB" id="A0AAD6L102"/>
<gene>
    <name evidence="1" type="ORF">OIU84_019332</name>
</gene>
<evidence type="ECO:0000313" key="2">
    <source>
        <dbReference type="Proteomes" id="UP001162972"/>
    </source>
</evidence>
<accession>A0AAD6L102</accession>
<dbReference type="Proteomes" id="UP001162972">
    <property type="component" value="Chromosome 10"/>
</dbReference>
<protein>
    <submittedName>
        <fullName evidence="1">Uncharacterized protein</fullName>
    </submittedName>
</protein>
<organism evidence="1 2">
    <name type="scientific">Salix udensis</name>
    <dbReference type="NCBI Taxonomy" id="889485"/>
    <lineage>
        <taxon>Eukaryota</taxon>
        <taxon>Viridiplantae</taxon>
        <taxon>Streptophyta</taxon>
        <taxon>Embryophyta</taxon>
        <taxon>Tracheophyta</taxon>
        <taxon>Spermatophyta</taxon>
        <taxon>Magnoliopsida</taxon>
        <taxon>eudicotyledons</taxon>
        <taxon>Gunneridae</taxon>
        <taxon>Pentapetalae</taxon>
        <taxon>rosids</taxon>
        <taxon>fabids</taxon>
        <taxon>Malpighiales</taxon>
        <taxon>Salicaceae</taxon>
        <taxon>Saliceae</taxon>
        <taxon>Salix</taxon>
    </lineage>
</organism>
<comment type="caution">
    <text evidence="1">The sequence shown here is derived from an EMBL/GenBank/DDBJ whole genome shotgun (WGS) entry which is preliminary data.</text>
</comment>
<dbReference type="EMBL" id="JAPFFJ010000003">
    <property type="protein sequence ID" value="KAJ6432052.1"/>
    <property type="molecule type" value="Genomic_DNA"/>
</dbReference>
<evidence type="ECO:0000313" key="1">
    <source>
        <dbReference type="EMBL" id="KAJ6432052.1"/>
    </source>
</evidence>
<sequence length="54" mass="6551">MEKIKKLLTLNYMQKRKYDSKPTKQLRNKTNHKCKQMVCFTLTKKVIKTYIVCL</sequence>
<name>A0AAD6L102_9ROSI</name>
<reference evidence="1 2" key="1">
    <citation type="journal article" date="2023" name="Int. J. Mol. Sci.">
        <title>De Novo Assembly and Annotation of 11 Diverse Shrub Willow (Salix) Genomes Reveals Novel Gene Organization in Sex-Linked Regions.</title>
        <authorList>
            <person name="Hyden B."/>
            <person name="Feng K."/>
            <person name="Yates T.B."/>
            <person name="Jawdy S."/>
            <person name="Cereghino C."/>
            <person name="Smart L.B."/>
            <person name="Muchero W."/>
        </authorList>
    </citation>
    <scope>NUCLEOTIDE SEQUENCE [LARGE SCALE GENOMIC DNA]</scope>
    <source>
        <tissue evidence="1">Shoot tip</tissue>
    </source>
</reference>
<keyword evidence="2" id="KW-1185">Reference proteome</keyword>
<proteinExistence type="predicted"/>